<evidence type="ECO:0000256" key="1">
    <source>
        <dbReference type="ARBA" id="ARBA00001946"/>
    </source>
</evidence>
<sequence length="125" mass="14175">MNRAEYAAAVAKDMPEKVLQAHVEALMRETSWRFFHAADNRPNARGHVQRINAGWPDLFAVHVRQGRRIAIELKRQNGRVSDDQKAWLADLEAVGIEVHVFRPDDLLSGRILAALAPRITTETKE</sequence>
<protein>
    <submittedName>
        <fullName evidence="5">VRR-NUC domain-containing protein</fullName>
    </submittedName>
</protein>
<reference evidence="5 6" key="1">
    <citation type="submission" date="2019-01" db="EMBL/GenBank/DDBJ databases">
        <title>Genome sequencing of strain FW10M-9.</title>
        <authorList>
            <person name="Heo J."/>
            <person name="Kim S.-J."/>
            <person name="Kim J.-S."/>
            <person name="Hong S.-B."/>
            <person name="Kwon S.-W."/>
        </authorList>
    </citation>
    <scope>NUCLEOTIDE SEQUENCE [LARGE SCALE GENOMIC DNA]</scope>
    <source>
        <strain evidence="5 6">FW10M-9</strain>
    </source>
</reference>
<dbReference type="InterPro" id="IPR014883">
    <property type="entry name" value="VRR_NUC"/>
</dbReference>
<organism evidence="5 6">
    <name type="scientific">Xylanimonas protaetiae</name>
    <dbReference type="NCBI Taxonomy" id="2509457"/>
    <lineage>
        <taxon>Bacteria</taxon>
        <taxon>Bacillati</taxon>
        <taxon>Actinomycetota</taxon>
        <taxon>Actinomycetes</taxon>
        <taxon>Micrococcales</taxon>
        <taxon>Promicromonosporaceae</taxon>
        <taxon>Xylanimonas</taxon>
    </lineage>
</organism>
<keyword evidence="2" id="KW-0540">Nuclease</keyword>
<accession>A0A4P6F6R2</accession>
<dbReference type="GO" id="GO:0004518">
    <property type="term" value="F:nuclease activity"/>
    <property type="evidence" value="ECO:0007669"/>
    <property type="project" value="UniProtKB-KW"/>
</dbReference>
<evidence type="ECO:0000256" key="3">
    <source>
        <dbReference type="ARBA" id="ARBA00022801"/>
    </source>
</evidence>
<evidence type="ECO:0000313" key="5">
    <source>
        <dbReference type="EMBL" id="QAY70019.1"/>
    </source>
</evidence>
<dbReference type="InterPro" id="IPR011856">
    <property type="entry name" value="tRNA_endonuc-like_dom_sf"/>
</dbReference>
<dbReference type="SMART" id="SM00990">
    <property type="entry name" value="VRR_NUC"/>
    <property type="match status" value="1"/>
</dbReference>
<dbReference type="OrthoDB" id="4200941at2"/>
<evidence type="ECO:0000313" key="6">
    <source>
        <dbReference type="Proteomes" id="UP000292118"/>
    </source>
</evidence>
<proteinExistence type="predicted"/>
<keyword evidence="3" id="KW-0378">Hydrolase</keyword>
<dbReference type="EMBL" id="CP035493">
    <property type="protein sequence ID" value="QAY70019.1"/>
    <property type="molecule type" value="Genomic_DNA"/>
</dbReference>
<dbReference type="Gene3D" id="3.40.1350.10">
    <property type="match status" value="1"/>
</dbReference>
<dbReference type="KEGG" id="xya:ET471_08215"/>
<feature type="domain" description="VRR-NUC" evidence="4">
    <location>
        <begin position="14"/>
        <end position="105"/>
    </location>
</feature>
<dbReference type="Proteomes" id="UP000292118">
    <property type="component" value="Chromosome"/>
</dbReference>
<dbReference type="GO" id="GO:0016788">
    <property type="term" value="F:hydrolase activity, acting on ester bonds"/>
    <property type="evidence" value="ECO:0007669"/>
    <property type="project" value="InterPro"/>
</dbReference>
<evidence type="ECO:0000259" key="4">
    <source>
        <dbReference type="SMART" id="SM00990"/>
    </source>
</evidence>
<gene>
    <name evidence="5" type="ORF">ET471_08215</name>
</gene>
<dbReference type="RefSeq" id="WP_129187532.1">
    <property type="nucleotide sequence ID" value="NZ_CP035493.1"/>
</dbReference>
<dbReference type="Pfam" id="PF08774">
    <property type="entry name" value="VRR_NUC"/>
    <property type="match status" value="1"/>
</dbReference>
<keyword evidence="6" id="KW-1185">Reference proteome</keyword>
<dbReference type="AlphaFoldDB" id="A0A4P6F6R2"/>
<comment type="cofactor">
    <cofactor evidence="1">
        <name>Mg(2+)</name>
        <dbReference type="ChEBI" id="CHEBI:18420"/>
    </cofactor>
</comment>
<name>A0A4P6F6R2_9MICO</name>
<dbReference type="GO" id="GO:0003676">
    <property type="term" value="F:nucleic acid binding"/>
    <property type="evidence" value="ECO:0007669"/>
    <property type="project" value="InterPro"/>
</dbReference>
<evidence type="ECO:0000256" key="2">
    <source>
        <dbReference type="ARBA" id="ARBA00022722"/>
    </source>
</evidence>